<dbReference type="InterPro" id="IPR036291">
    <property type="entry name" value="NAD(P)-bd_dom_sf"/>
</dbReference>
<dbReference type="GO" id="GO:0016616">
    <property type="term" value="F:oxidoreductase activity, acting on the CH-OH group of donors, NAD or NADP as acceptor"/>
    <property type="evidence" value="ECO:0007669"/>
    <property type="project" value="UniProtKB-ARBA"/>
</dbReference>
<dbReference type="InterPro" id="IPR029753">
    <property type="entry name" value="D-isomer_DH_CS"/>
</dbReference>
<proteinExistence type="predicted"/>
<evidence type="ECO:0000256" key="1">
    <source>
        <dbReference type="ARBA" id="ARBA00023002"/>
    </source>
</evidence>
<dbReference type="Pfam" id="PF02826">
    <property type="entry name" value="2-Hacid_dh_C"/>
    <property type="match status" value="1"/>
</dbReference>
<dbReference type="GO" id="GO:0051287">
    <property type="term" value="F:NAD binding"/>
    <property type="evidence" value="ECO:0007669"/>
    <property type="project" value="InterPro"/>
</dbReference>
<organism evidence="4 5">
    <name type="scientific">Ornithinimicrobium pratense</name>
    <dbReference type="NCBI Taxonomy" id="2593973"/>
    <lineage>
        <taxon>Bacteria</taxon>
        <taxon>Bacillati</taxon>
        <taxon>Actinomycetota</taxon>
        <taxon>Actinomycetes</taxon>
        <taxon>Micrococcales</taxon>
        <taxon>Ornithinimicrobiaceae</taxon>
        <taxon>Ornithinimicrobium</taxon>
    </lineage>
</organism>
<keyword evidence="5" id="KW-1185">Reference proteome</keyword>
<dbReference type="KEGG" id="serw:FY030_03235"/>
<name>A0A5J6V1Z7_9MICO</name>
<keyword evidence="2" id="KW-0520">NAD</keyword>
<feature type="domain" description="D-isomer specific 2-hydroxyacid dehydrogenase NAD-binding" evidence="3">
    <location>
        <begin position="110"/>
        <end position="288"/>
    </location>
</feature>
<evidence type="ECO:0000256" key="2">
    <source>
        <dbReference type="ARBA" id="ARBA00023027"/>
    </source>
</evidence>
<evidence type="ECO:0000313" key="4">
    <source>
        <dbReference type="EMBL" id="QFG67869.1"/>
    </source>
</evidence>
<dbReference type="Proteomes" id="UP000326546">
    <property type="component" value="Chromosome"/>
</dbReference>
<evidence type="ECO:0000313" key="5">
    <source>
        <dbReference type="Proteomes" id="UP000326546"/>
    </source>
</evidence>
<dbReference type="PROSITE" id="PS00671">
    <property type="entry name" value="D_2_HYDROXYACID_DH_3"/>
    <property type="match status" value="1"/>
</dbReference>
<dbReference type="SUPFAM" id="SSF51735">
    <property type="entry name" value="NAD(P)-binding Rossmann-fold domains"/>
    <property type="match status" value="1"/>
</dbReference>
<dbReference type="AlphaFoldDB" id="A0A5J6V1Z7"/>
<dbReference type="EMBL" id="CP044427">
    <property type="protein sequence ID" value="QFG67869.1"/>
    <property type="molecule type" value="Genomic_DNA"/>
</dbReference>
<dbReference type="PANTHER" id="PTHR43333:SF1">
    <property type="entry name" value="D-ISOMER SPECIFIC 2-HYDROXYACID DEHYDROGENASE NAD-BINDING DOMAIN-CONTAINING PROTEIN"/>
    <property type="match status" value="1"/>
</dbReference>
<dbReference type="OrthoDB" id="4324715at2"/>
<keyword evidence="1" id="KW-0560">Oxidoreductase</keyword>
<reference evidence="4 5" key="1">
    <citation type="submission" date="2019-09" db="EMBL/GenBank/DDBJ databases">
        <title>Serinicoccus pratensis sp. nov., isolated from meadow soil.</title>
        <authorList>
            <person name="Zhang W."/>
        </authorList>
    </citation>
    <scope>NUCLEOTIDE SEQUENCE [LARGE SCALE GENOMIC DNA]</scope>
    <source>
        <strain evidence="4 5">W204</strain>
    </source>
</reference>
<dbReference type="PANTHER" id="PTHR43333">
    <property type="entry name" value="2-HACID_DH_C DOMAIN-CONTAINING PROTEIN"/>
    <property type="match status" value="1"/>
</dbReference>
<gene>
    <name evidence="4" type="ORF">FY030_03235</name>
</gene>
<accession>A0A5J6V1Z7</accession>
<protein>
    <submittedName>
        <fullName evidence="4">Dihydrofolate reductase</fullName>
    </submittedName>
</protein>
<sequence length="321" mass="33694">MTGTGPRPRPPVAAVPEELRELLPPLDGVQVRFYDPRDTGTVPGGGGDVDVLALPMIAGPWLKRLNEIPGLGSVVLSSAGYEHVLPHLPDGVALANAVGVHDTATAELALALMLAAQRYLPQHVLSQQAQTWHRSTPGGMPWRSLADSTVLVLGYGGIGRALTRRLLASECEVLAVASTDKPGDDLVDQVHGIDRLSELLPRADILAVSVPLSKRTAGLVGEQALAALPDGALVVNVARGGVVDTDALVAECASGRLRAALDVTDPEPLPDGHPLWSTPGVLVVPHIGGASPASMPRMARYLHHQLTAYRDTGRLQHLVVP</sequence>
<dbReference type="Gene3D" id="3.40.50.720">
    <property type="entry name" value="NAD(P)-binding Rossmann-like Domain"/>
    <property type="match status" value="2"/>
</dbReference>
<dbReference type="InterPro" id="IPR006140">
    <property type="entry name" value="D-isomer_DH_NAD-bd"/>
</dbReference>
<evidence type="ECO:0000259" key="3">
    <source>
        <dbReference type="Pfam" id="PF02826"/>
    </source>
</evidence>
<dbReference type="SUPFAM" id="SSF52283">
    <property type="entry name" value="Formate/glycerate dehydrogenase catalytic domain-like"/>
    <property type="match status" value="1"/>
</dbReference>